<dbReference type="Proteomes" id="UP000681414">
    <property type="component" value="Unassembled WGS sequence"/>
</dbReference>
<evidence type="ECO:0000313" key="2">
    <source>
        <dbReference type="Proteomes" id="UP000681414"/>
    </source>
</evidence>
<evidence type="ECO:0000313" key="1">
    <source>
        <dbReference type="EMBL" id="MBS4195323.1"/>
    </source>
</evidence>
<dbReference type="AlphaFoldDB" id="A0A942TCQ5"/>
<comment type="caution">
    <text evidence="1">The sequence shown here is derived from an EMBL/GenBank/DDBJ whole genome shotgun (WGS) entry which is preliminary data.</text>
</comment>
<dbReference type="EMBL" id="JAGYPG010000002">
    <property type="protein sequence ID" value="MBS4195323.1"/>
    <property type="molecule type" value="Genomic_DNA"/>
</dbReference>
<organism evidence="1 2">
    <name type="scientific">Lederbergia citri</name>
    <dbReference type="NCBI Taxonomy" id="2833580"/>
    <lineage>
        <taxon>Bacteria</taxon>
        <taxon>Bacillati</taxon>
        <taxon>Bacillota</taxon>
        <taxon>Bacilli</taxon>
        <taxon>Bacillales</taxon>
        <taxon>Bacillaceae</taxon>
        <taxon>Lederbergia</taxon>
    </lineage>
</organism>
<name>A0A942TCQ5_9BACI</name>
<sequence>MIDIREHGGNFGGGGGVQLPVNYGKTIKQIIGALPFTNSSTNPYLYFFKETKNYIWWYTSIGGNYYLYSARKNDLTTLKIRELGSSIQINMMIPLYDIDKIVCFRAGSSIAVYDEDFNILKDLYHPKDIDLNGNFITYFFDAGRNILLLCFAYSATHRITALDFSNLNNISVIYSKAIFTLGGQTNVWAVWGFEPENDAFRAIALETARPTKFRYKITTGELISTINEGGFGLNNVGLKPAYGTDKNTMICIFGNELFMYNLNTGAWLQKLSRANLENQILTLYNKPKGSILSIANKIIKLKNGIYVGAGSYQYDNVGFSPRETFFFGFDDRLTVLWVESDLSNMGFDSNLILGTLNELERTQFKQLNGASGSPIAGLTLIYN</sequence>
<accession>A0A942TCQ5</accession>
<dbReference type="SUPFAM" id="SSF69304">
    <property type="entry name" value="Tricorn protease N-terminal domain"/>
    <property type="match status" value="1"/>
</dbReference>
<protein>
    <submittedName>
        <fullName evidence="1">Uncharacterized protein</fullName>
    </submittedName>
</protein>
<gene>
    <name evidence="1" type="ORF">KHA97_09665</name>
</gene>
<keyword evidence="2" id="KW-1185">Reference proteome</keyword>
<reference evidence="1 2" key="1">
    <citation type="submission" date="2021-05" db="EMBL/GenBank/DDBJ databases">
        <title>Novel Bacillus species.</title>
        <authorList>
            <person name="Liu G."/>
        </authorList>
    </citation>
    <scope>NUCLEOTIDE SEQUENCE [LARGE SCALE GENOMIC DNA]</scope>
    <source>
        <strain evidence="2">FJAT-49780</strain>
    </source>
</reference>
<proteinExistence type="predicted"/>
<dbReference type="RefSeq" id="WP_213124550.1">
    <property type="nucleotide sequence ID" value="NZ_JAGYPG010000002.1"/>
</dbReference>